<name>A0ABM0QER6_GALVR</name>
<gene>
    <name evidence="3" type="primary">MLANA</name>
</gene>
<keyword evidence="1" id="KW-1133">Transmembrane helix</keyword>
<evidence type="ECO:0000256" key="1">
    <source>
        <dbReference type="SAM" id="Phobius"/>
    </source>
</evidence>
<protein>
    <submittedName>
        <fullName evidence="3">Melanoma antigen recognized by T-cells 1</fullName>
    </submittedName>
</protein>
<evidence type="ECO:0000313" key="3">
    <source>
        <dbReference type="RefSeq" id="XP_008566857.1"/>
    </source>
</evidence>
<organism evidence="2 3">
    <name type="scientific">Galeopterus variegatus</name>
    <name type="common">Malayan flying lemur</name>
    <name type="synonym">Cynocephalus variegatus</name>
    <dbReference type="NCBI Taxonomy" id="482537"/>
    <lineage>
        <taxon>Eukaryota</taxon>
        <taxon>Metazoa</taxon>
        <taxon>Chordata</taxon>
        <taxon>Craniata</taxon>
        <taxon>Vertebrata</taxon>
        <taxon>Euteleostomi</taxon>
        <taxon>Mammalia</taxon>
        <taxon>Eutheria</taxon>
        <taxon>Euarchontoglires</taxon>
        <taxon>Dermoptera</taxon>
        <taxon>Cynocephalidae</taxon>
        <taxon>Galeopterus</taxon>
    </lineage>
</organism>
<evidence type="ECO:0000313" key="2">
    <source>
        <dbReference type="Proteomes" id="UP000694923"/>
    </source>
</evidence>
<accession>A0ABM0QER6</accession>
<dbReference type="RefSeq" id="XP_008566857.1">
    <property type="nucleotide sequence ID" value="XM_008568635.1"/>
</dbReference>
<dbReference type="Proteomes" id="UP000694923">
    <property type="component" value="Unplaced"/>
</dbReference>
<keyword evidence="2" id="KW-1185">Reference proteome</keyword>
<dbReference type="InterPro" id="IPR029242">
    <property type="entry name" value="MLANA"/>
</dbReference>
<keyword evidence="1" id="KW-0812">Transmembrane</keyword>
<dbReference type="PANTHER" id="PTHR15305:SF0">
    <property type="entry name" value="MELANOMA ANTIGEN RECOGNIZED BY T-CELLS 1"/>
    <property type="match status" value="1"/>
</dbReference>
<dbReference type="PANTHER" id="PTHR15305">
    <property type="entry name" value="MELANOMA ANTIGEN RECOGNIZED BY T-CELLS 1"/>
    <property type="match status" value="1"/>
</dbReference>
<proteinExistence type="predicted"/>
<keyword evidence="1" id="KW-0472">Membrane</keyword>
<sequence length="118" mass="12956">MPSEGTHFSYGNLRKRHGHSHITAEAAMGIGILIAILGILLLIGCWYCRRRSGYRTLTDKHLRVGTQSTLTGTCPCEGFGHQDSKLSFKEKNCKTVVPNAPPAYEKLSAEQSPPPYSP</sequence>
<dbReference type="GeneID" id="103587194"/>
<reference evidence="3" key="1">
    <citation type="submission" date="2025-08" db="UniProtKB">
        <authorList>
            <consortium name="RefSeq"/>
        </authorList>
    </citation>
    <scope>IDENTIFICATION</scope>
</reference>
<dbReference type="Pfam" id="PF14991">
    <property type="entry name" value="MLANA"/>
    <property type="match status" value="1"/>
</dbReference>
<feature type="transmembrane region" description="Helical" evidence="1">
    <location>
        <begin position="26"/>
        <end position="48"/>
    </location>
</feature>